<sequence>MALNLSCGETVYFQGPFTEKRYQVITLTNPNKDPVLFKIKTSDPATYSAVPSCGWVDPNENVSVKFIKLPTSNSNVSKDSREKFLVMSTTVTKKERRHSSMTTWKRYQDSDHLTFRKLSIVLSSGPNSKNHLVDVYPERIIEFTAQRKFRSPNLQTAEVTIYNKTDKPVAFKVKTKNQVDYGVRPNQGRIEPRQSYQIKIASAGLLTQQDPNKFLILAATIPPERNVLPYDPTSMDDIWTSSPNIARTKLDVLHQSVDVKEGKTIARAISKTKLKLKSKASSRHTSRAPSKASLKYPDDEASSGSGTLTFPSHCICMGDVPSSLLFSPYSLSGRCLCSY</sequence>
<protein>
    <submittedName>
        <fullName evidence="1">PapD-like protein</fullName>
    </submittedName>
</protein>
<reference evidence="1 2" key="1">
    <citation type="journal article" date="2019" name="Nat. Ecol. Evol.">
        <title>Megaphylogeny resolves global patterns of mushroom evolution.</title>
        <authorList>
            <person name="Varga T."/>
            <person name="Krizsan K."/>
            <person name="Foldi C."/>
            <person name="Dima B."/>
            <person name="Sanchez-Garcia M."/>
            <person name="Sanchez-Ramirez S."/>
            <person name="Szollosi G.J."/>
            <person name="Szarkandi J.G."/>
            <person name="Papp V."/>
            <person name="Albert L."/>
            <person name="Andreopoulos W."/>
            <person name="Angelini C."/>
            <person name="Antonin V."/>
            <person name="Barry K.W."/>
            <person name="Bougher N.L."/>
            <person name="Buchanan P."/>
            <person name="Buyck B."/>
            <person name="Bense V."/>
            <person name="Catcheside P."/>
            <person name="Chovatia M."/>
            <person name="Cooper J."/>
            <person name="Damon W."/>
            <person name="Desjardin D."/>
            <person name="Finy P."/>
            <person name="Geml J."/>
            <person name="Haridas S."/>
            <person name="Hughes K."/>
            <person name="Justo A."/>
            <person name="Karasinski D."/>
            <person name="Kautmanova I."/>
            <person name="Kiss B."/>
            <person name="Kocsube S."/>
            <person name="Kotiranta H."/>
            <person name="LaButti K.M."/>
            <person name="Lechner B.E."/>
            <person name="Liimatainen K."/>
            <person name="Lipzen A."/>
            <person name="Lukacs Z."/>
            <person name="Mihaltcheva S."/>
            <person name="Morgado L.N."/>
            <person name="Niskanen T."/>
            <person name="Noordeloos M.E."/>
            <person name="Ohm R.A."/>
            <person name="Ortiz-Santana B."/>
            <person name="Ovrebo C."/>
            <person name="Racz N."/>
            <person name="Riley R."/>
            <person name="Savchenko A."/>
            <person name="Shiryaev A."/>
            <person name="Soop K."/>
            <person name="Spirin V."/>
            <person name="Szebenyi C."/>
            <person name="Tomsovsky M."/>
            <person name="Tulloss R.E."/>
            <person name="Uehling J."/>
            <person name="Grigoriev I.V."/>
            <person name="Vagvolgyi C."/>
            <person name="Papp T."/>
            <person name="Martin F.M."/>
            <person name="Miettinen O."/>
            <person name="Hibbett D.S."/>
            <person name="Nagy L.G."/>
        </authorList>
    </citation>
    <scope>NUCLEOTIDE SEQUENCE [LARGE SCALE GENOMIC DNA]</scope>
    <source>
        <strain evidence="1 2">NL-1719</strain>
    </source>
</reference>
<organism evidence="1 2">
    <name type="scientific">Pluteus cervinus</name>
    <dbReference type="NCBI Taxonomy" id="181527"/>
    <lineage>
        <taxon>Eukaryota</taxon>
        <taxon>Fungi</taxon>
        <taxon>Dikarya</taxon>
        <taxon>Basidiomycota</taxon>
        <taxon>Agaricomycotina</taxon>
        <taxon>Agaricomycetes</taxon>
        <taxon>Agaricomycetidae</taxon>
        <taxon>Agaricales</taxon>
        <taxon>Pluteineae</taxon>
        <taxon>Pluteaceae</taxon>
        <taxon>Pluteus</taxon>
    </lineage>
</organism>
<name>A0ACD3A8W4_9AGAR</name>
<proteinExistence type="predicted"/>
<gene>
    <name evidence="1" type="ORF">BDN72DRAFT_396745</name>
</gene>
<keyword evidence="2" id="KW-1185">Reference proteome</keyword>
<dbReference type="EMBL" id="ML208591">
    <property type="protein sequence ID" value="TFK62298.1"/>
    <property type="molecule type" value="Genomic_DNA"/>
</dbReference>
<accession>A0ACD3A8W4</accession>
<dbReference type="Proteomes" id="UP000308600">
    <property type="component" value="Unassembled WGS sequence"/>
</dbReference>
<evidence type="ECO:0000313" key="2">
    <source>
        <dbReference type="Proteomes" id="UP000308600"/>
    </source>
</evidence>
<evidence type="ECO:0000313" key="1">
    <source>
        <dbReference type="EMBL" id="TFK62298.1"/>
    </source>
</evidence>